<dbReference type="GeneID" id="24171668"/>
<evidence type="ECO:0008006" key="3">
    <source>
        <dbReference type="Google" id="ProtNLM"/>
    </source>
</evidence>
<reference evidence="1 2" key="1">
    <citation type="submission" date="2013-12" db="EMBL/GenBank/DDBJ databases">
        <title>Ecological redundancy of diverse viral populations within a natural community.</title>
        <authorList>
            <person name="Gregory A.C."/>
            <person name="LaButti K."/>
            <person name="Copeland A."/>
            <person name="Woyke T."/>
            <person name="Sullivan M.B."/>
        </authorList>
    </citation>
    <scope>NUCLEOTIDE SEQUENCE [LARGE SCALE GENOMIC DNA]</scope>
    <source>
        <strain evidence="1">Syn7803US105</strain>
    </source>
</reference>
<dbReference type="Proteomes" id="UP000033010">
    <property type="component" value="Segment"/>
</dbReference>
<evidence type="ECO:0000313" key="2">
    <source>
        <dbReference type="Proteomes" id="UP000033010"/>
    </source>
</evidence>
<proteinExistence type="predicted"/>
<organism evidence="1 2">
    <name type="scientific">Synechococcus phage ACG-2014g</name>
    <dbReference type="NCBI Taxonomy" id="1493512"/>
    <lineage>
        <taxon>Viruses</taxon>
        <taxon>Duplodnaviria</taxon>
        <taxon>Heunggongvirae</taxon>
        <taxon>Uroviricota</taxon>
        <taxon>Caudoviricetes</taxon>
        <taxon>Pantevenvirales</taxon>
        <taxon>Kyanoviridae</taxon>
        <taxon>Macariavirus</taxon>
        <taxon>Macariavirus tuscon14g</taxon>
    </lineage>
</organism>
<dbReference type="InterPro" id="IPR012668">
    <property type="entry name" value="CHP02466"/>
</dbReference>
<evidence type="ECO:0000313" key="1">
    <source>
        <dbReference type="EMBL" id="AIX24382.1"/>
    </source>
</evidence>
<dbReference type="Gene3D" id="2.60.120.620">
    <property type="entry name" value="q2cbj1_9rhob like domain"/>
    <property type="match status" value="1"/>
</dbReference>
<dbReference type="Pfam" id="PF13759">
    <property type="entry name" value="2OG-FeII_Oxy_5"/>
    <property type="match status" value="1"/>
</dbReference>
<name>A0A0E3FAZ8_9CAUD</name>
<dbReference type="OrthoDB" id="23426at10239"/>
<dbReference type="KEGG" id="vg:24171668"/>
<dbReference type="NCBIfam" id="TIGR02466">
    <property type="entry name" value="TIGR02466 family protein"/>
    <property type="match status" value="1"/>
</dbReference>
<dbReference type="EMBL" id="KJ019071">
    <property type="protein sequence ID" value="AIX24382.1"/>
    <property type="molecule type" value="Genomic_DNA"/>
</dbReference>
<accession>A0A0E3FAZ8</accession>
<protein>
    <recommendedName>
        <fullName evidence="3">Phytanoyl-CoA-dioxygenase</fullName>
    </recommendedName>
</protein>
<gene>
    <name evidence="1" type="ORF">Syn7803US105_38</name>
</gene>
<sequence>MIHTIFPKTIWMVDNILVDELPSLSQFCIDICDTYSVESNDLLNVPSTHKTESNLQQFPEMQSLVKHICINALEYCKDLGYSNTDIEDMSLHNMWTNVSGENSYIFPHNHRDSFISGVYYVECNPDDEITFFNNPNDLMDRKPTTSNTFNSEYYTIPCLPGRLIMFKSNMLHGTQSQKSHRKIAISFNLR</sequence>
<dbReference type="RefSeq" id="YP_009133598.1">
    <property type="nucleotide sequence ID" value="NC_026924.1"/>
</dbReference>
<keyword evidence="2" id="KW-1185">Reference proteome</keyword>